<dbReference type="EMBL" id="JAPNTZ010000001">
    <property type="protein sequence ID" value="MCY1137160.1"/>
    <property type="molecule type" value="Genomic_DNA"/>
</dbReference>
<dbReference type="RefSeq" id="WP_267560991.1">
    <property type="nucleotide sequence ID" value="NZ_JAPNTZ010000001.1"/>
</dbReference>
<protein>
    <submittedName>
        <fullName evidence="1">SRPBCC family protein</fullName>
    </submittedName>
</protein>
<name>A0ABT4AUR0_9ACTN</name>
<organism evidence="1 2">
    <name type="scientific">Paractinoplanes pyxinae</name>
    <dbReference type="NCBI Taxonomy" id="2997416"/>
    <lineage>
        <taxon>Bacteria</taxon>
        <taxon>Bacillati</taxon>
        <taxon>Actinomycetota</taxon>
        <taxon>Actinomycetes</taxon>
        <taxon>Micromonosporales</taxon>
        <taxon>Micromonosporaceae</taxon>
        <taxon>Paractinoplanes</taxon>
    </lineage>
</organism>
<evidence type="ECO:0000313" key="1">
    <source>
        <dbReference type="EMBL" id="MCY1137160.1"/>
    </source>
</evidence>
<dbReference type="Proteomes" id="UP001151002">
    <property type="component" value="Unassembled WGS sequence"/>
</dbReference>
<sequence length="166" mass="18211">MPALFKITRITTKPVQVREAASVELARDAEAVWSFMWDPASAVRLNDMESGVLLPSRPRGLGEIQVFIQRTSAGRVGHLHEVVKFEAGRYAQTRNLSSAYPAYGALTIDPLGPGACRLTQEFWVDLPKGAPVSDVRDIREGIKYELRTLMSKLPDATADSQGGLKS</sequence>
<evidence type="ECO:0000313" key="2">
    <source>
        <dbReference type="Proteomes" id="UP001151002"/>
    </source>
</evidence>
<gene>
    <name evidence="1" type="ORF">OWR29_04055</name>
</gene>
<dbReference type="Gene3D" id="3.30.530.20">
    <property type="match status" value="1"/>
</dbReference>
<dbReference type="InterPro" id="IPR023393">
    <property type="entry name" value="START-like_dom_sf"/>
</dbReference>
<reference evidence="1" key="1">
    <citation type="submission" date="2022-11" db="EMBL/GenBank/DDBJ databases">
        <authorList>
            <person name="Somphong A."/>
            <person name="Phongsopitanun W."/>
        </authorList>
    </citation>
    <scope>NUCLEOTIDE SEQUENCE</scope>
    <source>
        <strain evidence="1">Pm04-4</strain>
    </source>
</reference>
<dbReference type="CDD" id="cd07812">
    <property type="entry name" value="SRPBCC"/>
    <property type="match status" value="1"/>
</dbReference>
<keyword evidence="2" id="KW-1185">Reference proteome</keyword>
<dbReference type="SUPFAM" id="SSF55961">
    <property type="entry name" value="Bet v1-like"/>
    <property type="match status" value="1"/>
</dbReference>
<accession>A0ABT4AUR0</accession>
<comment type="caution">
    <text evidence="1">The sequence shown here is derived from an EMBL/GenBank/DDBJ whole genome shotgun (WGS) entry which is preliminary data.</text>
</comment>
<proteinExistence type="predicted"/>